<evidence type="ECO:0000259" key="3">
    <source>
        <dbReference type="Pfam" id="PF00078"/>
    </source>
</evidence>
<comment type="caution">
    <text evidence="4">The sequence shown here is derived from an EMBL/GenBank/DDBJ whole genome shotgun (WGS) entry which is preliminary data.</text>
</comment>
<gene>
    <name evidence="4" type="ORF">AAFF_G00160980</name>
</gene>
<dbReference type="InterPro" id="IPR043502">
    <property type="entry name" value="DNA/RNA_pol_sf"/>
</dbReference>
<reference evidence="4" key="1">
    <citation type="journal article" date="2023" name="Science">
        <title>Genome structures resolve the early diversification of teleost fishes.</title>
        <authorList>
            <person name="Parey E."/>
            <person name="Louis A."/>
            <person name="Montfort J."/>
            <person name="Bouchez O."/>
            <person name="Roques C."/>
            <person name="Iampietro C."/>
            <person name="Lluch J."/>
            <person name="Castinel A."/>
            <person name="Donnadieu C."/>
            <person name="Desvignes T."/>
            <person name="Floi Bucao C."/>
            <person name="Jouanno E."/>
            <person name="Wen M."/>
            <person name="Mejri S."/>
            <person name="Dirks R."/>
            <person name="Jansen H."/>
            <person name="Henkel C."/>
            <person name="Chen W.J."/>
            <person name="Zahm M."/>
            <person name="Cabau C."/>
            <person name="Klopp C."/>
            <person name="Thompson A.W."/>
            <person name="Robinson-Rechavi M."/>
            <person name="Braasch I."/>
            <person name="Lecointre G."/>
            <person name="Bobe J."/>
            <person name="Postlethwait J.H."/>
            <person name="Berthelot C."/>
            <person name="Roest Crollius H."/>
            <person name="Guiguen Y."/>
        </authorList>
    </citation>
    <scope>NUCLEOTIDE SEQUENCE</scope>
    <source>
        <strain evidence="4">NC1722</strain>
    </source>
</reference>
<dbReference type="InterPro" id="IPR043128">
    <property type="entry name" value="Rev_trsase/Diguanyl_cyclase"/>
</dbReference>
<dbReference type="Proteomes" id="UP001221898">
    <property type="component" value="Unassembled WGS sequence"/>
</dbReference>
<accession>A0AAD7W8Q6</accession>
<dbReference type="EC" id="3.1.26.4" evidence="2"/>
<evidence type="ECO:0000256" key="2">
    <source>
        <dbReference type="ARBA" id="ARBA00012180"/>
    </source>
</evidence>
<sequence>MVFTLGQGLWEFTFMPFRLCNSPVTFKRVKEKILHSIPPSICMVYLDNILLHTANSNNAFANLRQVLQQIASANLHLNPEKCHLFHHELIFLKHEQKNYPEIKYVL</sequence>
<dbReference type="EMBL" id="JAINUG010000218">
    <property type="protein sequence ID" value="KAJ8387044.1"/>
    <property type="molecule type" value="Genomic_DNA"/>
</dbReference>
<keyword evidence="5" id="KW-1185">Reference proteome</keyword>
<proteinExistence type="inferred from homology"/>
<dbReference type="PANTHER" id="PTHR24559">
    <property type="entry name" value="TRANSPOSON TY3-I GAG-POL POLYPROTEIN"/>
    <property type="match status" value="1"/>
</dbReference>
<name>A0AAD7W8Q6_9TELE</name>
<protein>
    <recommendedName>
        <fullName evidence="2">ribonuclease H</fullName>
        <ecNumber evidence="2">3.1.26.4</ecNumber>
    </recommendedName>
</protein>
<dbReference type="GO" id="GO:0004523">
    <property type="term" value="F:RNA-DNA hybrid ribonuclease activity"/>
    <property type="evidence" value="ECO:0007669"/>
    <property type="project" value="UniProtKB-EC"/>
</dbReference>
<evidence type="ECO:0000313" key="4">
    <source>
        <dbReference type="EMBL" id="KAJ8387044.1"/>
    </source>
</evidence>
<comment type="similarity">
    <text evidence="1">Belongs to the beta type-B retroviral polymerase family. HERV class-II K(HML-2) pol subfamily.</text>
</comment>
<dbReference type="SUPFAM" id="SSF56672">
    <property type="entry name" value="DNA/RNA polymerases"/>
    <property type="match status" value="1"/>
</dbReference>
<dbReference type="Gene3D" id="3.30.70.270">
    <property type="match status" value="1"/>
</dbReference>
<evidence type="ECO:0000313" key="5">
    <source>
        <dbReference type="Proteomes" id="UP001221898"/>
    </source>
</evidence>
<dbReference type="AlphaFoldDB" id="A0AAD7W8Q6"/>
<dbReference type="InterPro" id="IPR000477">
    <property type="entry name" value="RT_dom"/>
</dbReference>
<evidence type="ECO:0000256" key="1">
    <source>
        <dbReference type="ARBA" id="ARBA00010879"/>
    </source>
</evidence>
<organism evidence="4 5">
    <name type="scientific">Aldrovandia affinis</name>
    <dbReference type="NCBI Taxonomy" id="143900"/>
    <lineage>
        <taxon>Eukaryota</taxon>
        <taxon>Metazoa</taxon>
        <taxon>Chordata</taxon>
        <taxon>Craniata</taxon>
        <taxon>Vertebrata</taxon>
        <taxon>Euteleostomi</taxon>
        <taxon>Actinopterygii</taxon>
        <taxon>Neopterygii</taxon>
        <taxon>Teleostei</taxon>
        <taxon>Notacanthiformes</taxon>
        <taxon>Halosauridae</taxon>
        <taxon>Aldrovandia</taxon>
    </lineage>
</organism>
<dbReference type="InterPro" id="IPR053134">
    <property type="entry name" value="RNA-dir_DNA_polymerase"/>
</dbReference>
<dbReference type="Pfam" id="PF00078">
    <property type="entry name" value="RVT_1"/>
    <property type="match status" value="1"/>
</dbReference>
<dbReference type="PANTHER" id="PTHR24559:SF444">
    <property type="entry name" value="REVERSE TRANSCRIPTASE DOMAIN-CONTAINING PROTEIN"/>
    <property type="match status" value="1"/>
</dbReference>
<feature type="domain" description="Reverse transcriptase" evidence="3">
    <location>
        <begin position="7"/>
        <end position="92"/>
    </location>
</feature>